<reference evidence="2 3" key="1">
    <citation type="journal article" date="2024" name="Nat. Commun.">
        <title>Phylogenomics reveals the evolutionary origins of lichenization in chlorophyte algae.</title>
        <authorList>
            <person name="Puginier C."/>
            <person name="Libourel C."/>
            <person name="Otte J."/>
            <person name="Skaloud P."/>
            <person name="Haon M."/>
            <person name="Grisel S."/>
            <person name="Petersen M."/>
            <person name="Berrin J.G."/>
            <person name="Delaux P.M."/>
            <person name="Dal Grande F."/>
            <person name="Keller J."/>
        </authorList>
    </citation>
    <scope>NUCLEOTIDE SEQUENCE [LARGE SCALE GENOMIC DNA]</scope>
    <source>
        <strain evidence="2 3">SAG 2523</strain>
    </source>
</reference>
<keyword evidence="3" id="KW-1185">Reference proteome</keyword>
<protein>
    <submittedName>
        <fullName evidence="2">Uncharacterized protein</fullName>
    </submittedName>
</protein>
<feature type="transmembrane region" description="Helical" evidence="1">
    <location>
        <begin position="31"/>
        <end position="51"/>
    </location>
</feature>
<comment type="caution">
    <text evidence="2">The sequence shown here is derived from an EMBL/GenBank/DDBJ whole genome shotgun (WGS) entry which is preliminary data.</text>
</comment>
<keyword evidence="1" id="KW-1133">Transmembrane helix</keyword>
<accession>A0AAW1T035</accession>
<evidence type="ECO:0000313" key="3">
    <source>
        <dbReference type="Proteomes" id="UP001485043"/>
    </source>
</evidence>
<dbReference type="InterPro" id="IPR045499">
    <property type="entry name" value="DUF6492"/>
</dbReference>
<organism evidence="2 3">
    <name type="scientific">Apatococcus fuscideae</name>
    <dbReference type="NCBI Taxonomy" id="2026836"/>
    <lineage>
        <taxon>Eukaryota</taxon>
        <taxon>Viridiplantae</taxon>
        <taxon>Chlorophyta</taxon>
        <taxon>core chlorophytes</taxon>
        <taxon>Trebouxiophyceae</taxon>
        <taxon>Chlorellales</taxon>
        <taxon>Chlorellaceae</taxon>
        <taxon>Apatococcus</taxon>
    </lineage>
</organism>
<evidence type="ECO:0000256" key="1">
    <source>
        <dbReference type="SAM" id="Phobius"/>
    </source>
</evidence>
<keyword evidence="1" id="KW-0472">Membrane</keyword>
<dbReference type="Proteomes" id="UP001485043">
    <property type="component" value="Unassembled WGS sequence"/>
</dbReference>
<dbReference type="Pfam" id="PF20102">
    <property type="entry name" value="DUF6492"/>
    <property type="match status" value="1"/>
</dbReference>
<gene>
    <name evidence="2" type="ORF">WJX84_001622</name>
</gene>
<dbReference type="AlphaFoldDB" id="A0AAW1T035"/>
<dbReference type="EMBL" id="JALJOV010000627">
    <property type="protein sequence ID" value="KAK9862293.1"/>
    <property type="molecule type" value="Genomic_DNA"/>
</dbReference>
<proteinExistence type="predicted"/>
<sequence>MQSDRSVGTTRRRPALFQSKLDDEKDLRKQLFRVGLTIVALLGLVALSYWLTFSTSAQSYSIQDKHFTIPPECMEAVETGRSQARIDDLVQQLQTLQGKTLPRNKITFVALTTLEDTGRFMMLMASLRKFIQDAKEVKSLLLIVPDNELFAFQSFAGFQLKVTVEVVGEGQLAYSTKLRRCEEGSMFVQPPAVCTKCFSGYSNQMLLKLLVAARVETEFYLTLDADTLLRKPFRLDDVMSGERAAYNEQSYSQGSNWFESSADALQLKSSPCLVRARHEDPESLSFGVTPAVLSRTLALKTTERLVSLYGLEFEPLMHAINVHGGFNSDNFWTEYTLYAVIACNEKLFSSFHKNMGHGIYAEGVGAVWLKQQAPYWNASLAFSREALDSDPAPFTVFQSRIGVSVNQIAANIAPYLQP</sequence>
<keyword evidence="1" id="KW-0812">Transmembrane</keyword>
<name>A0AAW1T035_9CHLO</name>
<evidence type="ECO:0000313" key="2">
    <source>
        <dbReference type="EMBL" id="KAK9862293.1"/>
    </source>
</evidence>